<dbReference type="EMBL" id="UOEK01000342">
    <property type="protein sequence ID" value="VAW06225.1"/>
    <property type="molecule type" value="Genomic_DNA"/>
</dbReference>
<dbReference type="InterPro" id="IPR002813">
    <property type="entry name" value="Arg_biosynth_ArgJ"/>
</dbReference>
<name>A0A3B0SK80_9ZZZZ</name>
<gene>
    <name evidence="5" type="ORF">MNBD_ACTINO02-1904</name>
</gene>
<dbReference type="InterPro" id="IPR042195">
    <property type="entry name" value="ArgJ_beta_C"/>
</dbReference>
<dbReference type="GO" id="GO:0004042">
    <property type="term" value="F:L-glutamate N-acetyltransferase activity"/>
    <property type="evidence" value="ECO:0007669"/>
    <property type="project" value="TreeGrafter"/>
</dbReference>
<keyword evidence="2 5" id="KW-0808">Transferase</keyword>
<dbReference type="EC" id="2.3.1.35" evidence="5"/>
<reference evidence="5" key="1">
    <citation type="submission" date="2018-06" db="EMBL/GenBank/DDBJ databases">
        <authorList>
            <person name="Zhirakovskaya E."/>
        </authorList>
    </citation>
    <scope>NUCLEOTIDE SEQUENCE</scope>
</reference>
<sequence length="250" mass="25594">AGKQAAEAIMTTDTVAKQATAVGTGYTVGGMVKGAGMVRPDMATMLCVITTDAQVSPAVLDHALRRAVSVSFNALTLDGCASTNDTVILMASGVSGAEPDFDEFVDRLSTVCLDLANQMAHDAEGASRVVTIEIKGTTTDQQARALGRDICDSDLVRASFFGGDPNWGRLLGAAGASSVPIDPGMFSVSYAGTLVAADGVSVESDQVALLARMEQGDFDIAVTVGGGTGTATIVTTDLTPAYVEFNGERS</sequence>
<evidence type="ECO:0000313" key="5">
    <source>
        <dbReference type="EMBL" id="VAW06225.1"/>
    </source>
</evidence>
<dbReference type="PANTHER" id="PTHR23100:SF0">
    <property type="entry name" value="ARGININE BIOSYNTHESIS BIFUNCTIONAL PROTEIN ARGJ, MITOCHONDRIAL"/>
    <property type="match status" value="1"/>
</dbReference>
<dbReference type="EC" id="2.3.1.1" evidence="5"/>
<dbReference type="HAMAP" id="MF_01106">
    <property type="entry name" value="ArgJ"/>
    <property type="match status" value="1"/>
</dbReference>
<proteinExistence type="inferred from homology"/>
<protein>
    <submittedName>
        <fullName evidence="5">Glutamate N-acetyltransferase @ N-acetylglutamate synthase</fullName>
        <ecNumber evidence="5">2.3.1.1</ecNumber>
        <ecNumber evidence="5">2.3.1.35</ecNumber>
    </submittedName>
</protein>
<dbReference type="Pfam" id="PF01960">
    <property type="entry name" value="ArgJ"/>
    <property type="match status" value="1"/>
</dbReference>
<dbReference type="SUPFAM" id="SSF56266">
    <property type="entry name" value="DmpA/ArgJ-like"/>
    <property type="match status" value="1"/>
</dbReference>
<dbReference type="InterPro" id="IPR016117">
    <property type="entry name" value="ArgJ-like_dom_sf"/>
</dbReference>
<feature type="non-terminal residue" evidence="5">
    <location>
        <position position="1"/>
    </location>
</feature>
<comment type="similarity">
    <text evidence="1">Belongs to the ArgJ family.</text>
</comment>
<dbReference type="Gene3D" id="3.10.20.340">
    <property type="entry name" value="ArgJ beta chain, C-terminal domain"/>
    <property type="match status" value="1"/>
</dbReference>
<dbReference type="Gene3D" id="3.60.70.12">
    <property type="entry name" value="L-amino peptidase D-ALA esterase/amidase"/>
    <property type="match status" value="1"/>
</dbReference>
<evidence type="ECO:0000256" key="4">
    <source>
        <dbReference type="ARBA" id="ARBA00023315"/>
    </source>
</evidence>
<dbReference type="GO" id="GO:0006592">
    <property type="term" value="P:ornithine biosynthetic process"/>
    <property type="evidence" value="ECO:0007669"/>
    <property type="project" value="TreeGrafter"/>
</dbReference>
<evidence type="ECO:0000256" key="3">
    <source>
        <dbReference type="ARBA" id="ARBA00022813"/>
    </source>
</evidence>
<dbReference type="GO" id="GO:0004358">
    <property type="term" value="F:L-glutamate N-acetyltransferase activity, acting on acetyl-L-ornithine as donor"/>
    <property type="evidence" value="ECO:0007669"/>
    <property type="project" value="UniProtKB-EC"/>
</dbReference>
<dbReference type="PANTHER" id="PTHR23100">
    <property type="entry name" value="ARGININE BIOSYNTHESIS BIFUNCTIONAL PROTEIN ARGJ"/>
    <property type="match status" value="1"/>
</dbReference>
<organism evidence="5">
    <name type="scientific">hydrothermal vent metagenome</name>
    <dbReference type="NCBI Taxonomy" id="652676"/>
    <lineage>
        <taxon>unclassified sequences</taxon>
        <taxon>metagenomes</taxon>
        <taxon>ecological metagenomes</taxon>
    </lineage>
</organism>
<accession>A0A3B0SK80</accession>
<evidence type="ECO:0000256" key="1">
    <source>
        <dbReference type="ARBA" id="ARBA00006774"/>
    </source>
</evidence>
<keyword evidence="4 5" id="KW-0012">Acyltransferase</keyword>
<keyword evidence="3" id="KW-0068">Autocatalytic cleavage</keyword>
<evidence type="ECO:0000256" key="2">
    <source>
        <dbReference type="ARBA" id="ARBA00022679"/>
    </source>
</evidence>
<dbReference type="AlphaFoldDB" id="A0A3B0SK80"/>
<dbReference type="GO" id="GO:0006526">
    <property type="term" value="P:L-arginine biosynthetic process"/>
    <property type="evidence" value="ECO:0007669"/>
    <property type="project" value="InterPro"/>
</dbReference>